<keyword evidence="6" id="KW-0333">Golgi apparatus</keyword>
<comment type="subcellular location">
    <subcellularLocation>
        <location evidence="1">Golgi apparatus membrane</location>
        <topology evidence="1">Single-pass type I membrane protein</topology>
    </subcellularLocation>
</comment>
<dbReference type="EMBL" id="AMQN01010478">
    <property type="status" value="NOT_ANNOTATED_CDS"/>
    <property type="molecule type" value="Genomic_DNA"/>
</dbReference>
<evidence type="ECO:0000256" key="6">
    <source>
        <dbReference type="ARBA" id="ARBA00023034"/>
    </source>
</evidence>
<evidence type="ECO:0000256" key="4">
    <source>
        <dbReference type="ARBA" id="ARBA00022729"/>
    </source>
</evidence>
<keyword evidence="8" id="KW-0325">Glycoprotein</keyword>
<accession>X2AH07</accession>
<keyword evidence="3 9" id="KW-0812">Transmembrane</keyword>
<dbReference type="Proteomes" id="UP000014760">
    <property type="component" value="Unassembled WGS sequence"/>
</dbReference>
<dbReference type="Pfam" id="PF12280">
    <property type="entry name" value="BSMAP"/>
    <property type="match status" value="1"/>
</dbReference>
<dbReference type="AlphaFoldDB" id="X2AH07"/>
<evidence type="ECO:0000256" key="2">
    <source>
        <dbReference type="ARBA" id="ARBA00009643"/>
    </source>
</evidence>
<keyword evidence="4" id="KW-0732">Signal</keyword>
<keyword evidence="11" id="KW-1185">Reference proteome</keyword>
<evidence type="ECO:0000256" key="1">
    <source>
        <dbReference type="ARBA" id="ARBA00004614"/>
    </source>
</evidence>
<dbReference type="GO" id="GO:0000139">
    <property type="term" value="C:Golgi membrane"/>
    <property type="evidence" value="ECO:0007669"/>
    <property type="project" value="UniProtKB-SubCell"/>
</dbReference>
<evidence type="ECO:0000313" key="11">
    <source>
        <dbReference type="Proteomes" id="UP000014760"/>
    </source>
</evidence>
<organism evidence="10 11">
    <name type="scientific">Capitella teleta</name>
    <name type="common">Polychaete worm</name>
    <dbReference type="NCBI Taxonomy" id="283909"/>
    <lineage>
        <taxon>Eukaryota</taxon>
        <taxon>Metazoa</taxon>
        <taxon>Spiralia</taxon>
        <taxon>Lophotrochozoa</taxon>
        <taxon>Annelida</taxon>
        <taxon>Polychaeta</taxon>
        <taxon>Sedentaria</taxon>
        <taxon>Scolecida</taxon>
        <taxon>Capitellidae</taxon>
        <taxon>Capitella</taxon>
    </lineage>
</organism>
<reference evidence="10" key="3">
    <citation type="submission" date="2015-06" db="UniProtKB">
        <authorList>
            <consortium name="EnsemblMetazoa"/>
        </authorList>
    </citation>
    <scope>IDENTIFICATION</scope>
</reference>
<sequence>MIGLGDFIDGVSPCENFCDDTFPLHTYDTPQDLSKCQWGCRLYSIIDLAGHFEELNETGIACSSACTDAYGIPPSEQNNPCSQGCTYQHDTAMKRKIQMDQYYSQQMNQLSAYAPLLYVHSIYSNMVDKLQNHVAVSWSFYAESDSGSLVVIKSEPHIFIDGMEEQKNYETNLAALENSANLKHSQLERGLDGSQEEQTDWLSCISRKTGVSRMCISVLILMSALVMVWLCLTVVVTAPDHRVKPQKLSIYGDLEYLKDLDDKPILSTVHPQFEAGPLPMKIPMEAI</sequence>
<dbReference type="PANTHER" id="PTHR28652:SF2">
    <property type="entry name" value="TRANSMEMBRANE PROTEIN 59-LIKE PROTEIN"/>
    <property type="match status" value="1"/>
</dbReference>
<dbReference type="EnsemblMetazoa" id="CapteT21320">
    <property type="protein sequence ID" value="CapteP21320"/>
    <property type="gene ID" value="CapteG21320"/>
</dbReference>
<keyword evidence="7 9" id="KW-0472">Membrane</keyword>
<evidence type="ECO:0000256" key="8">
    <source>
        <dbReference type="ARBA" id="ARBA00023180"/>
    </source>
</evidence>
<protein>
    <submittedName>
        <fullName evidence="10">Uncharacterized protein</fullName>
    </submittedName>
</protein>
<dbReference type="InterPro" id="IPR022065">
    <property type="entry name" value="Uncharacterised_TMEM59"/>
</dbReference>
<evidence type="ECO:0000256" key="7">
    <source>
        <dbReference type="ARBA" id="ARBA00023136"/>
    </source>
</evidence>
<reference evidence="11" key="2">
    <citation type="journal article" date="2013" name="Nature">
        <title>Insights into bilaterian evolution from three spiralian genomes.</title>
        <authorList>
            <person name="Simakov O."/>
            <person name="Marletaz F."/>
            <person name="Cho S.J."/>
            <person name="Edsinger-Gonzales E."/>
            <person name="Havlak P."/>
            <person name="Hellsten U."/>
            <person name="Kuo D.H."/>
            <person name="Larsson T."/>
            <person name="Lv J."/>
            <person name="Arendt D."/>
            <person name="Savage R."/>
            <person name="Osoegawa K."/>
            <person name="de Jong P."/>
            <person name="Grimwood J."/>
            <person name="Chapman J.A."/>
            <person name="Shapiro H."/>
            <person name="Aerts A."/>
            <person name="Otillar R.P."/>
            <person name="Terry A.Y."/>
            <person name="Boore J.L."/>
            <person name="Grigoriev I.V."/>
            <person name="Lindberg D.R."/>
            <person name="Seaver E.C."/>
            <person name="Weisblat D.A."/>
            <person name="Putnam N.H."/>
            <person name="Rokhsar D.S."/>
        </authorList>
    </citation>
    <scope>NUCLEOTIDE SEQUENCE</scope>
    <source>
        <strain evidence="11">I ESC-2004</strain>
    </source>
</reference>
<reference evidence="11" key="1">
    <citation type="submission" date="2012-12" db="EMBL/GenBank/DDBJ databases">
        <authorList>
            <person name="Hellsten U."/>
            <person name="Grimwood J."/>
            <person name="Chapman J.A."/>
            <person name="Shapiro H."/>
            <person name="Aerts A."/>
            <person name="Otillar R.P."/>
            <person name="Terry A.Y."/>
            <person name="Boore J.L."/>
            <person name="Simakov O."/>
            <person name="Marletaz F."/>
            <person name="Cho S.-J."/>
            <person name="Edsinger-Gonzales E."/>
            <person name="Havlak P."/>
            <person name="Kuo D.-H."/>
            <person name="Larsson T."/>
            <person name="Lv J."/>
            <person name="Arendt D."/>
            <person name="Savage R."/>
            <person name="Osoegawa K."/>
            <person name="de Jong P."/>
            <person name="Lindberg D.R."/>
            <person name="Seaver E.C."/>
            <person name="Weisblat D.A."/>
            <person name="Putnam N.H."/>
            <person name="Grigoriev I.V."/>
            <person name="Rokhsar D.S."/>
        </authorList>
    </citation>
    <scope>NUCLEOTIDE SEQUENCE</scope>
    <source>
        <strain evidence="11">I ESC-2004</strain>
    </source>
</reference>
<dbReference type="PANTHER" id="PTHR28652">
    <property type="entry name" value="TRANSMEMBRANE PROTEIN 59-LIKE PROTEIN"/>
    <property type="match status" value="1"/>
</dbReference>
<feature type="transmembrane region" description="Helical" evidence="9">
    <location>
        <begin position="216"/>
        <end position="238"/>
    </location>
</feature>
<dbReference type="OMA" id="MGCHNQL"/>
<evidence type="ECO:0000313" key="10">
    <source>
        <dbReference type="EnsemblMetazoa" id="CapteP21320"/>
    </source>
</evidence>
<evidence type="ECO:0000256" key="3">
    <source>
        <dbReference type="ARBA" id="ARBA00022692"/>
    </source>
</evidence>
<comment type="similarity">
    <text evidence="2">Belongs to the TMEM59 family.</text>
</comment>
<proteinExistence type="inferred from homology"/>
<dbReference type="HOGENOM" id="CLU_059747_0_0_1"/>
<evidence type="ECO:0000256" key="5">
    <source>
        <dbReference type="ARBA" id="ARBA00022989"/>
    </source>
</evidence>
<name>X2AH07_CAPTE</name>
<evidence type="ECO:0000256" key="9">
    <source>
        <dbReference type="SAM" id="Phobius"/>
    </source>
</evidence>
<keyword evidence="5 9" id="KW-1133">Transmembrane helix</keyword>